<feature type="domain" description="DUF6234" evidence="3">
    <location>
        <begin position="25"/>
        <end position="152"/>
    </location>
</feature>
<evidence type="ECO:0000256" key="1">
    <source>
        <dbReference type="SAM" id="MobiDB-lite"/>
    </source>
</evidence>
<keyword evidence="2" id="KW-0812">Transmembrane</keyword>
<feature type="transmembrane region" description="Helical" evidence="2">
    <location>
        <begin position="109"/>
        <end position="126"/>
    </location>
</feature>
<keyword evidence="2" id="KW-1133">Transmembrane helix</keyword>
<proteinExistence type="predicted"/>
<evidence type="ECO:0000256" key="2">
    <source>
        <dbReference type="SAM" id="Phobius"/>
    </source>
</evidence>
<dbReference type="RefSeq" id="WP_164357251.1">
    <property type="nucleotide sequence ID" value="NZ_JAAGME010000569.1"/>
</dbReference>
<reference evidence="4 5" key="1">
    <citation type="submission" date="2020-01" db="EMBL/GenBank/DDBJ databases">
        <title>Insect and environment-associated Actinomycetes.</title>
        <authorList>
            <person name="Currrie C."/>
            <person name="Chevrette M."/>
            <person name="Carlson C."/>
            <person name="Stubbendieck R."/>
            <person name="Wendt-Pienkowski E."/>
        </authorList>
    </citation>
    <scope>NUCLEOTIDE SEQUENCE [LARGE SCALE GENOMIC DNA]</scope>
    <source>
        <strain evidence="4 5">SID14438</strain>
    </source>
</reference>
<feature type="transmembrane region" description="Helical" evidence="2">
    <location>
        <begin position="76"/>
        <end position="97"/>
    </location>
</feature>
<feature type="transmembrane region" description="Helical" evidence="2">
    <location>
        <begin position="29"/>
        <end position="50"/>
    </location>
</feature>
<evidence type="ECO:0000259" key="3">
    <source>
        <dbReference type="Pfam" id="PF19747"/>
    </source>
</evidence>
<protein>
    <recommendedName>
        <fullName evidence="3">DUF6234 domain-containing protein</fullName>
    </recommendedName>
</protein>
<dbReference type="AlphaFoldDB" id="A0A6N9V5V2"/>
<organism evidence="4 5">
    <name type="scientific">Streptomyces microflavus</name>
    <name type="common">Streptomyces lipmanii</name>
    <dbReference type="NCBI Taxonomy" id="1919"/>
    <lineage>
        <taxon>Bacteria</taxon>
        <taxon>Bacillati</taxon>
        <taxon>Actinomycetota</taxon>
        <taxon>Actinomycetes</taxon>
        <taxon>Kitasatosporales</taxon>
        <taxon>Streptomycetaceae</taxon>
        <taxon>Streptomyces</taxon>
    </lineage>
</organism>
<gene>
    <name evidence="4" type="ORF">G3I39_13335</name>
</gene>
<keyword evidence="2" id="KW-0472">Membrane</keyword>
<comment type="caution">
    <text evidence="4">The sequence shown here is derived from an EMBL/GenBank/DDBJ whole genome shotgun (WGS) entry which is preliminary data.</text>
</comment>
<dbReference type="Pfam" id="PF19747">
    <property type="entry name" value="DUF6234"/>
    <property type="match status" value="1"/>
</dbReference>
<accession>A0A6N9V5V2</accession>
<feature type="region of interest" description="Disordered" evidence="1">
    <location>
        <begin position="1"/>
        <end position="22"/>
    </location>
</feature>
<evidence type="ECO:0000313" key="4">
    <source>
        <dbReference type="EMBL" id="NEB68023.1"/>
    </source>
</evidence>
<sequence length="157" mass="15989">MTHPESDPPGRPAEHAPDERPGGCADPAVGLLLTISEAIVLAVLLIWLGLRGLGRSHAPVDSGAPPASGAGAETDWVPTIAFGVLALVVVVLATVLLRDRWYWAGGIQVLVAVALCTLTLTSAFQADADAPPAPAPAWNSPPCRSGGDSEECARSGG</sequence>
<feature type="compositionally biased region" description="Basic and acidic residues" evidence="1">
    <location>
        <begin position="1"/>
        <end position="21"/>
    </location>
</feature>
<dbReference type="EMBL" id="JAAGME010000569">
    <property type="protein sequence ID" value="NEB68023.1"/>
    <property type="molecule type" value="Genomic_DNA"/>
</dbReference>
<dbReference type="InterPro" id="IPR046201">
    <property type="entry name" value="DUF6234"/>
</dbReference>
<evidence type="ECO:0000313" key="5">
    <source>
        <dbReference type="Proteomes" id="UP000471648"/>
    </source>
</evidence>
<name>A0A6N9V5V2_STRMI</name>
<dbReference type="Proteomes" id="UP000471648">
    <property type="component" value="Unassembled WGS sequence"/>
</dbReference>
<feature type="region of interest" description="Disordered" evidence="1">
    <location>
        <begin position="131"/>
        <end position="157"/>
    </location>
</feature>